<dbReference type="OrthoDB" id="9787933at2"/>
<dbReference type="EMBL" id="LT629732">
    <property type="protein sequence ID" value="SDS14112.1"/>
    <property type="molecule type" value="Genomic_DNA"/>
</dbReference>
<dbReference type="PANTHER" id="PTHR46623">
    <property type="entry name" value="CARBOXYMETHYLENEBUTENOLIDASE-RELATED"/>
    <property type="match status" value="1"/>
</dbReference>
<dbReference type="Gene3D" id="3.40.50.1820">
    <property type="entry name" value="alpha/beta hydrolase"/>
    <property type="match status" value="1"/>
</dbReference>
<dbReference type="InterPro" id="IPR002925">
    <property type="entry name" value="Dienelactn_hydro"/>
</dbReference>
<protein>
    <submittedName>
        <fullName evidence="3">Carboxymethylenebutenolidase</fullName>
    </submittedName>
</protein>
<dbReference type="InterPro" id="IPR051049">
    <property type="entry name" value="Dienelactone_hydrolase-like"/>
</dbReference>
<sequence>MCFAADALPPEPPGGAEPVTGSSITLTAADGATFGAYEADAPASSGAGVVVMPDVRGLFGFYENLAERFAGVGIDAIAIDYFGRTAEQPPHARGDDFDFRSHVARTTPESVAADVGAAVDRLRTRGRVTSVFTVGFCFGGSYSFLAASRTDLAGVVGFYGGMRQRVEGGPTPISEAAQYKAPVLGLFGGADESIPPEKVEEFRAALESAGVEHTLHTYPGAPHSFFDRSFDDYAAECADAWTRVREFIATRSGPRPA</sequence>
<evidence type="ECO:0000313" key="3">
    <source>
        <dbReference type="EMBL" id="SDS14112.1"/>
    </source>
</evidence>
<dbReference type="Proteomes" id="UP000198983">
    <property type="component" value="Chromosome I"/>
</dbReference>
<feature type="region of interest" description="Disordered" evidence="1">
    <location>
        <begin position="1"/>
        <end position="21"/>
    </location>
</feature>
<evidence type="ECO:0000313" key="4">
    <source>
        <dbReference type="Proteomes" id="UP000198983"/>
    </source>
</evidence>
<dbReference type="Pfam" id="PF01738">
    <property type="entry name" value="DLH"/>
    <property type="match status" value="1"/>
</dbReference>
<proteinExistence type="predicted"/>
<feature type="domain" description="Dienelactone hydrolase" evidence="2">
    <location>
        <begin position="36"/>
        <end position="250"/>
    </location>
</feature>
<evidence type="ECO:0000259" key="2">
    <source>
        <dbReference type="Pfam" id="PF01738"/>
    </source>
</evidence>
<dbReference type="RefSeq" id="WP_092652236.1">
    <property type="nucleotide sequence ID" value="NZ_LT629732.1"/>
</dbReference>
<dbReference type="SUPFAM" id="SSF53474">
    <property type="entry name" value="alpha/beta-Hydrolases"/>
    <property type="match status" value="1"/>
</dbReference>
<dbReference type="STRING" id="117157.SAMN04489717_1749"/>
<dbReference type="InterPro" id="IPR029058">
    <property type="entry name" value="AB_hydrolase_fold"/>
</dbReference>
<dbReference type="PANTHER" id="PTHR46623:SF6">
    <property type="entry name" value="ALPHA_BETA-HYDROLASES SUPERFAMILY PROTEIN"/>
    <property type="match status" value="1"/>
</dbReference>
<organism evidence="3 4">
    <name type="scientific">Actinopolymorpha singaporensis</name>
    <dbReference type="NCBI Taxonomy" id="117157"/>
    <lineage>
        <taxon>Bacteria</taxon>
        <taxon>Bacillati</taxon>
        <taxon>Actinomycetota</taxon>
        <taxon>Actinomycetes</taxon>
        <taxon>Propionibacteriales</taxon>
        <taxon>Actinopolymorphaceae</taxon>
        <taxon>Actinopolymorpha</taxon>
    </lineage>
</organism>
<name>A0A1H1PS80_9ACTN</name>
<reference evidence="3 4" key="1">
    <citation type="submission" date="2016-10" db="EMBL/GenBank/DDBJ databases">
        <authorList>
            <person name="de Groot N.N."/>
        </authorList>
    </citation>
    <scope>NUCLEOTIDE SEQUENCE [LARGE SCALE GENOMIC DNA]</scope>
    <source>
        <strain evidence="3 4">DSM 22024</strain>
    </source>
</reference>
<gene>
    <name evidence="3" type="ORF">SAMN04489717_1749</name>
</gene>
<evidence type="ECO:0000256" key="1">
    <source>
        <dbReference type="SAM" id="MobiDB-lite"/>
    </source>
</evidence>
<accession>A0A1H1PS80</accession>
<keyword evidence="4" id="KW-1185">Reference proteome</keyword>
<dbReference type="AlphaFoldDB" id="A0A1H1PS80"/>
<dbReference type="GO" id="GO:0016787">
    <property type="term" value="F:hydrolase activity"/>
    <property type="evidence" value="ECO:0007669"/>
    <property type="project" value="InterPro"/>
</dbReference>